<dbReference type="Pfam" id="PF19054">
    <property type="entry name" value="DUF5753"/>
    <property type="match status" value="1"/>
</dbReference>
<evidence type="ECO:0000313" key="2">
    <source>
        <dbReference type="EMBL" id="TYC18257.1"/>
    </source>
</evidence>
<reference evidence="2 3" key="1">
    <citation type="submission" date="2019-08" db="EMBL/GenBank/DDBJ databases">
        <title>Actinomadura sp. nov. CYP1-5 isolated from mountain soil.</title>
        <authorList>
            <person name="Songsumanus A."/>
            <person name="Kuncharoen N."/>
            <person name="Kudo T."/>
            <person name="Yuki M."/>
            <person name="Igarashi Y."/>
            <person name="Tanasupawat S."/>
        </authorList>
    </citation>
    <scope>NUCLEOTIDE SEQUENCE [LARGE SCALE GENOMIC DNA]</scope>
    <source>
        <strain evidence="2 3">GKU157</strain>
    </source>
</reference>
<keyword evidence="3" id="KW-1185">Reference proteome</keyword>
<dbReference type="AlphaFoldDB" id="A0A5D0UJW9"/>
<proteinExistence type="predicted"/>
<dbReference type="Proteomes" id="UP000322634">
    <property type="component" value="Unassembled WGS sequence"/>
</dbReference>
<dbReference type="OrthoDB" id="3469353at2"/>
<dbReference type="InterPro" id="IPR001387">
    <property type="entry name" value="Cro/C1-type_HTH"/>
</dbReference>
<dbReference type="Gene3D" id="1.10.260.40">
    <property type="entry name" value="lambda repressor-like DNA-binding domains"/>
    <property type="match status" value="1"/>
</dbReference>
<organism evidence="2 3">
    <name type="scientific">Actinomadura syzygii</name>
    <dbReference type="NCBI Taxonomy" id="1427538"/>
    <lineage>
        <taxon>Bacteria</taxon>
        <taxon>Bacillati</taxon>
        <taxon>Actinomycetota</taxon>
        <taxon>Actinomycetes</taxon>
        <taxon>Streptosporangiales</taxon>
        <taxon>Thermomonosporaceae</taxon>
        <taxon>Actinomadura</taxon>
    </lineage>
</organism>
<feature type="domain" description="HTH cro/C1-type" evidence="1">
    <location>
        <begin position="22"/>
        <end position="65"/>
    </location>
</feature>
<evidence type="ECO:0000313" key="3">
    <source>
        <dbReference type="Proteomes" id="UP000322634"/>
    </source>
</evidence>
<sequence length="265" mass="29567">MARKPQRDPATSPSLIAFGNQVRFYRERMGLSQDRLGERFPVSGSYIGQIEGGKTRCTLDFAKQLDGIVSADGCLVRLWKDLVQDAAYPVWFDWPPIERDVSMLQAFHLSVVYGLLQTPAYAMALLKDEAATQARIGRQSILTRDDPPPPTISVLLDESVLRREIGCPQVMREQLEHLIASQSKRLSIQLVSEKVHDGLSGSFVLATMPDRSEVAYVETALRGMTMAGVRDVAKLSDALVSLRASAYSVRESTDLIRKVVEERWT</sequence>
<gene>
    <name evidence="2" type="ORF">FXF65_00305</name>
</gene>
<dbReference type="InterPro" id="IPR043917">
    <property type="entry name" value="DUF5753"/>
</dbReference>
<dbReference type="PROSITE" id="PS50943">
    <property type="entry name" value="HTH_CROC1"/>
    <property type="match status" value="1"/>
</dbReference>
<dbReference type="CDD" id="cd00093">
    <property type="entry name" value="HTH_XRE"/>
    <property type="match status" value="1"/>
</dbReference>
<dbReference type="InterPro" id="IPR010982">
    <property type="entry name" value="Lambda_DNA-bd_dom_sf"/>
</dbReference>
<name>A0A5D0UJW9_9ACTN</name>
<dbReference type="EMBL" id="VSFF01000001">
    <property type="protein sequence ID" value="TYC18257.1"/>
    <property type="molecule type" value="Genomic_DNA"/>
</dbReference>
<comment type="caution">
    <text evidence="2">The sequence shown here is derived from an EMBL/GenBank/DDBJ whole genome shotgun (WGS) entry which is preliminary data.</text>
</comment>
<accession>A0A5D0UJW9</accession>
<dbReference type="RefSeq" id="WP_148347492.1">
    <property type="nucleotide sequence ID" value="NZ_JBHSBF010000019.1"/>
</dbReference>
<dbReference type="Pfam" id="PF13560">
    <property type="entry name" value="HTH_31"/>
    <property type="match status" value="1"/>
</dbReference>
<protein>
    <submittedName>
        <fullName evidence="2">Helix-turn-helix domain-containing protein</fullName>
    </submittedName>
</protein>
<dbReference type="GO" id="GO:0003677">
    <property type="term" value="F:DNA binding"/>
    <property type="evidence" value="ECO:0007669"/>
    <property type="project" value="InterPro"/>
</dbReference>
<dbReference type="SUPFAM" id="SSF47413">
    <property type="entry name" value="lambda repressor-like DNA-binding domains"/>
    <property type="match status" value="1"/>
</dbReference>
<evidence type="ECO:0000259" key="1">
    <source>
        <dbReference type="PROSITE" id="PS50943"/>
    </source>
</evidence>